<dbReference type="Gene3D" id="2.40.290.10">
    <property type="match status" value="1"/>
</dbReference>
<dbReference type="InterPro" id="IPR006164">
    <property type="entry name" value="DNA_bd_Ku70/Ku80"/>
</dbReference>
<feature type="region of interest" description="Disordered" evidence="4">
    <location>
        <begin position="257"/>
        <end position="379"/>
    </location>
</feature>
<reference evidence="7" key="1">
    <citation type="journal article" date="2015" name="Chem. Biol.">
        <title>Structure, bioactivity, and resistance mechanism of streptomonomicin, an unusual lasso Peptide from an understudied halophilic actinomycete.</title>
        <authorList>
            <person name="Metelev M."/>
            <person name="Tietz J.I."/>
            <person name="Melby J.O."/>
            <person name="Blair P.M."/>
            <person name="Zhu L."/>
            <person name="Livnat I."/>
            <person name="Severinov K."/>
            <person name="Mitchell D.A."/>
        </authorList>
    </citation>
    <scope>NUCLEOTIDE SEQUENCE [LARGE SCALE GENOMIC DNA]</scope>
    <source>
        <strain evidence="7">YIM 90003</strain>
    </source>
</reference>
<dbReference type="OrthoDB" id="9795084at2"/>
<comment type="function">
    <text evidence="3">With LigD forms a non-homologous end joining (NHEJ) DNA repair enzyme, which repairs dsDNA breaks with reduced fidelity. Binds linear dsDNA with 5'- and 3'- overhangs but not closed circular dsDNA nor ssDNA. Recruits and stimulates the ligase activity of LigD.</text>
</comment>
<feature type="compositionally biased region" description="Basic and acidic residues" evidence="4">
    <location>
        <begin position="328"/>
        <end position="343"/>
    </location>
</feature>
<evidence type="ECO:0000256" key="2">
    <source>
        <dbReference type="ARBA" id="ARBA00023172"/>
    </source>
</evidence>
<dbReference type="InterPro" id="IPR016194">
    <property type="entry name" value="SPOC-like_C_dom_sf"/>
</dbReference>
<sequence length="379" mass="40318">MASPVWKGTLSFGLVSLPVGLFSARQRHGTRFHQFQRGTSDRIRYRRVNERTGDEVGSSEIVRGTQAEASSSDEYIIVEPSELEEIAPGRSSSLEISAFVPAGDVEALWYDSAYYVAPDSKGSAKPYRLLCQALERSGRLGLTTLVMRERQHLAVVGPQNGVLTLSTLWWADEVRDPEETLPNIPSADLGERDLELAEQLIGAMADEWRPEDYTDDYQERIDELIRAKSAGERVRYAEEGPPPETNVVELTEALRASLRSGEESADRGSGAGAGGRRSAPAGGGKAKASASGGGKATGSASGGGKAKGSAAGGGGGGRSPGRGGAPPEPREAPVSELSKRDLSRLASELDVPGRSKMDRRELEEAVERARSEGAARPAS</sequence>
<dbReference type="AlphaFoldDB" id="A0A0C2JPX9"/>
<keyword evidence="3" id="KW-0234">DNA repair</keyword>
<keyword evidence="2 3" id="KW-0233">DNA recombination</keyword>
<dbReference type="STRING" id="183763.LP52_10635"/>
<dbReference type="InterPro" id="IPR009187">
    <property type="entry name" value="Prok_Ku"/>
</dbReference>
<dbReference type="HAMAP" id="MF_01875">
    <property type="entry name" value="Prokaryotic_Ku"/>
    <property type="match status" value="1"/>
</dbReference>
<evidence type="ECO:0000256" key="4">
    <source>
        <dbReference type="SAM" id="MobiDB-lite"/>
    </source>
</evidence>
<evidence type="ECO:0000313" key="6">
    <source>
        <dbReference type="EMBL" id="KIH98882.1"/>
    </source>
</evidence>
<feature type="compositionally biased region" description="Gly residues" evidence="4">
    <location>
        <begin position="269"/>
        <end position="324"/>
    </location>
</feature>
<evidence type="ECO:0000259" key="5">
    <source>
        <dbReference type="SMART" id="SM00559"/>
    </source>
</evidence>
<dbReference type="GO" id="GO:0006303">
    <property type="term" value="P:double-strand break repair via nonhomologous end joining"/>
    <property type="evidence" value="ECO:0007669"/>
    <property type="project" value="UniProtKB-UniRule"/>
</dbReference>
<protein>
    <recommendedName>
        <fullName evidence="3">Non-homologous end joining protein Ku</fullName>
    </recommendedName>
</protein>
<accession>A0A0C2JPX9</accession>
<dbReference type="EMBL" id="JROO01000018">
    <property type="protein sequence ID" value="KIH98882.1"/>
    <property type="molecule type" value="Genomic_DNA"/>
</dbReference>
<evidence type="ECO:0000313" key="7">
    <source>
        <dbReference type="Proteomes" id="UP000031675"/>
    </source>
</evidence>
<dbReference type="Proteomes" id="UP000031675">
    <property type="component" value="Unassembled WGS sequence"/>
</dbReference>
<name>A0A0C2JPX9_9ACTN</name>
<keyword evidence="3" id="KW-0227">DNA damage</keyword>
<dbReference type="RefSeq" id="WP_040272858.1">
    <property type="nucleotide sequence ID" value="NZ_JROO01000018.1"/>
</dbReference>
<comment type="subunit">
    <text evidence="3">Homodimer. Interacts with LigD.</text>
</comment>
<dbReference type="GO" id="GO:0003690">
    <property type="term" value="F:double-stranded DNA binding"/>
    <property type="evidence" value="ECO:0007669"/>
    <property type="project" value="UniProtKB-UniRule"/>
</dbReference>
<feature type="compositionally biased region" description="Basic and acidic residues" evidence="4">
    <location>
        <begin position="351"/>
        <end position="373"/>
    </location>
</feature>
<dbReference type="NCBIfam" id="TIGR02772">
    <property type="entry name" value="Ku_bact"/>
    <property type="match status" value="1"/>
</dbReference>
<organism evidence="6 7">
    <name type="scientific">Streptomonospora alba</name>
    <dbReference type="NCBI Taxonomy" id="183763"/>
    <lineage>
        <taxon>Bacteria</taxon>
        <taxon>Bacillati</taxon>
        <taxon>Actinomycetota</taxon>
        <taxon>Actinomycetes</taxon>
        <taxon>Streptosporangiales</taxon>
        <taxon>Nocardiopsidaceae</taxon>
        <taxon>Streptomonospora</taxon>
    </lineage>
</organism>
<keyword evidence="7" id="KW-1185">Reference proteome</keyword>
<dbReference type="GO" id="GO:0006310">
    <property type="term" value="P:DNA recombination"/>
    <property type="evidence" value="ECO:0007669"/>
    <property type="project" value="UniProtKB-KW"/>
</dbReference>
<evidence type="ECO:0000256" key="3">
    <source>
        <dbReference type="HAMAP-Rule" id="MF_01875"/>
    </source>
</evidence>
<proteinExistence type="inferred from homology"/>
<dbReference type="PANTHER" id="PTHR41251">
    <property type="entry name" value="NON-HOMOLOGOUS END JOINING PROTEIN KU"/>
    <property type="match status" value="1"/>
</dbReference>
<keyword evidence="1 3" id="KW-0238">DNA-binding</keyword>
<comment type="caution">
    <text evidence="6">The sequence shown here is derived from an EMBL/GenBank/DDBJ whole genome shotgun (WGS) entry which is preliminary data.</text>
</comment>
<comment type="similarity">
    <text evidence="3">Belongs to the prokaryotic Ku family.</text>
</comment>
<dbReference type="SMART" id="SM00559">
    <property type="entry name" value="Ku78"/>
    <property type="match status" value="1"/>
</dbReference>
<feature type="domain" description="Ku" evidence="5">
    <location>
        <begin position="53"/>
        <end position="186"/>
    </location>
</feature>
<gene>
    <name evidence="3" type="primary">ku</name>
    <name evidence="6" type="ORF">LP52_10635</name>
</gene>
<dbReference type="SUPFAM" id="SSF100939">
    <property type="entry name" value="SPOC domain-like"/>
    <property type="match status" value="1"/>
</dbReference>
<evidence type="ECO:0000256" key="1">
    <source>
        <dbReference type="ARBA" id="ARBA00023125"/>
    </source>
</evidence>
<dbReference type="PANTHER" id="PTHR41251:SF1">
    <property type="entry name" value="NON-HOMOLOGOUS END JOINING PROTEIN KU"/>
    <property type="match status" value="1"/>
</dbReference>
<dbReference type="Pfam" id="PF02735">
    <property type="entry name" value="Ku"/>
    <property type="match status" value="1"/>
</dbReference>